<proteinExistence type="predicted"/>
<protein>
    <submittedName>
        <fullName evidence="1">Uncharacterized protein</fullName>
    </submittedName>
</protein>
<dbReference type="AlphaFoldDB" id="A0A438IFK8"/>
<evidence type="ECO:0000313" key="2">
    <source>
        <dbReference type="Proteomes" id="UP000288805"/>
    </source>
</evidence>
<dbReference type="Proteomes" id="UP000288805">
    <property type="component" value="Unassembled WGS sequence"/>
</dbReference>
<organism evidence="1 2">
    <name type="scientific">Vitis vinifera</name>
    <name type="common">Grape</name>
    <dbReference type="NCBI Taxonomy" id="29760"/>
    <lineage>
        <taxon>Eukaryota</taxon>
        <taxon>Viridiplantae</taxon>
        <taxon>Streptophyta</taxon>
        <taxon>Embryophyta</taxon>
        <taxon>Tracheophyta</taxon>
        <taxon>Spermatophyta</taxon>
        <taxon>Magnoliopsida</taxon>
        <taxon>eudicotyledons</taxon>
        <taxon>Gunneridae</taxon>
        <taxon>Pentapetalae</taxon>
        <taxon>rosids</taxon>
        <taxon>Vitales</taxon>
        <taxon>Vitaceae</taxon>
        <taxon>Viteae</taxon>
        <taxon>Vitis</taxon>
    </lineage>
</organism>
<name>A0A438IFK8_VITVI</name>
<sequence length="192" mass="21495">MADRATCIVFSNDDLPPEGSDHVHPYSLMLLVQVVGCRLSCWTTAPPNVCPLVTAIALGFSSSDFGPSTQTVRAYDGTQRTVMGTLTTHVMIRVVRYSILFQKVKFIHEGRIITIQSDKTLLPLLSHVTDQSHTTTLWYQYDERHVLYAWLGIGSPPAGVASLLSQLIMTYHMDWVTLLLRRMHDTWHAAPG</sequence>
<accession>A0A438IFK8</accession>
<reference evidence="1 2" key="1">
    <citation type="journal article" date="2018" name="PLoS Genet.">
        <title>Population sequencing reveals clonal diversity and ancestral inbreeding in the grapevine cultivar Chardonnay.</title>
        <authorList>
            <person name="Roach M.J."/>
            <person name="Johnson D.L."/>
            <person name="Bohlmann J."/>
            <person name="van Vuuren H.J."/>
            <person name="Jones S.J."/>
            <person name="Pretorius I.S."/>
            <person name="Schmidt S.A."/>
            <person name="Borneman A.R."/>
        </authorList>
    </citation>
    <scope>NUCLEOTIDE SEQUENCE [LARGE SCALE GENOMIC DNA]</scope>
    <source>
        <strain evidence="2">cv. Chardonnay</strain>
        <tissue evidence="1">Leaf</tissue>
    </source>
</reference>
<comment type="caution">
    <text evidence="1">The sequence shown here is derived from an EMBL/GenBank/DDBJ whole genome shotgun (WGS) entry which is preliminary data.</text>
</comment>
<dbReference type="EMBL" id="QGNW01000113">
    <property type="protein sequence ID" value="RVW95536.1"/>
    <property type="molecule type" value="Genomic_DNA"/>
</dbReference>
<evidence type="ECO:0000313" key="1">
    <source>
        <dbReference type="EMBL" id="RVW95536.1"/>
    </source>
</evidence>
<gene>
    <name evidence="1" type="ORF">CK203_039139</name>
</gene>